<evidence type="ECO:0000256" key="4">
    <source>
        <dbReference type="ARBA" id="ARBA00022989"/>
    </source>
</evidence>
<dbReference type="Proteomes" id="UP000253495">
    <property type="component" value="Unassembled WGS sequence"/>
</dbReference>
<evidence type="ECO:0000256" key="6">
    <source>
        <dbReference type="SAM" id="Phobius"/>
    </source>
</evidence>
<keyword evidence="4 6" id="KW-1133">Transmembrane helix</keyword>
<protein>
    <submittedName>
        <fullName evidence="7">Aromatic acid exporter family member 1</fullName>
    </submittedName>
</protein>
<sequence length="435" mass="47953">MQPTHHAPETSSGHVGGVSASREGKMLATRDGTGSSDKASLRQRLRRRGRNLVDDVRRAARFPGAERERLLLIGKSALAATIAWFVANNLLGAPSATFAPFTALLMVQSTIQLSMQQSWYYVLAVSIGVSATAVLGPLLGIHPLTFLVLVLFTLLLGFWRRLGSQGTQVSVAAVFAYATYAQVGPGINAAIDVFIIAGLVVLGATVGVVVNMVLFPPTRYRSAQRAVDSLGDSLGYLIGDIGCRLWQGAPEPESTQDWTRRAQDLSGQVEQTSQALENAVESSRFNPRRLLTRQPETYSGGRTLFDMFQRCHDQLLSITRGLNYVGQESEIYDRDQREFLDGYAKVFVRCAQGLRHAGWMHDHDAREREQFERDVAMSEKRCRILAEQADRSGLDISGKSPIYGYLLADLQRMVSELENGRDEFGQDSNPSGRSR</sequence>
<feature type="transmembrane region" description="Helical" evidence="6">
    <location>
        <begin position="118"/>
        <end position="135"/>
    </location>
</feature>
<evidence type="ECO:0000256" key="1">
    <source>
        <dbReference type="ARBA" id="ARBA00004651"/>
    </source>
</evidence>
<feature type="transmembrane region" description="Helical" evidence="6">
    <location>
        <begin position="141"/>
        <end position="159"/>
    </location>
</feature>
<dbReference type="EMBL" id="QPJC01000003">
    <property type="protein sequence ID" value="RCW45163.1"/>
    <property type="molecule type" value="Genomic_DNA"/>
</dbReference>
<evidence type="ECO:0000256" key="3">
    <source>
        <dbReference type="ARBA" id="ARBA00022692"/>
    </source>
</evidence>
<gene>
    <name evidence="7" type="ORF">DFQ14_103127</name>
</gene>
<evidence type="ECO:0000313" key="7">
    <source>
        <dbReference type="EMBL" id="RCW45163.1"/>
    </source>
</evidence>
<evidence type="ECO:0000256" key="2">
    <source>
        <dbReference type="ARBA" id="ARBA00022475"/>
    </source>
</evidence>
<keyword evidence="3 6" id="KW-0812">Transmembrane</keyword>
<dbReference type="Pfam" id="PF06081">
    <property type="entry name" value="ArAE_1"/>
    <property type="match status" value="1"/>
</dbReference>
<feature type="transmembrane region" description="Helical" evidence="6">
    <location>
        <begin position="93"/>
        <end position="111"/>
    </location>
</feature>
<organism evidence="7 8">
    <name type="scientific">Halopolyspora algeriensis</name>
    <dbReference type="NCBI Taxonomy" id="1500506"/>
    <lineage>
        <taxon>Bacteria</taxon>
        <taxon>Bacillati</taxon>
        <taxon>Actinomycetota</taxon>
        <taxon>Actinomycetes</taxon>
        <taxon>Actinomycetes incertae sedis</taxon>
        <taxon>Halopolyspora</taxon>
    </lineage>
</organism>
<accession>A0A368VVD9</accession>
<evidence type="ECO:0000313" key="8">
    <source>
        <dbReference type="Proteomes" id="UP000253495"/>
    </source>
</evidence>
<keyword evidence="5 6" id="KW-0472">Membrane</keyword>
<dbReference type="InterPro" id="IPR010343">
    <property type="entry name" value="ArAE_1"/>
</dbReference>
<evidence type="ECO:0000256" key="5">
    <source>
        <dbReference type="ARBA" id="ARBA00023136"/>
    </source>
</evidence>
<feature type="transmembrane region" description="Helical" evidence="6">
    <location>
        <begin position="166"/>
        <end position="183"/>
    </location>
</feature>
<comment type="subcellular location">
    <subcellularLocation>
        <location evidence="1">Cell membrane</location>
        <topology evidence="1">Multi-pass membrane protein</topology>
    </subcellularLocation>
</comment>
<feature type="transmembrane region" description="Helical" evidence="6">
    <location>
        <begin position="189"/>
        <end position="215"/>
    </location>
</feature>
<proteinExistence type="predicted"/>
<dbReference type="GO" id="GO:0005886">
    <property type="term" value="C:plasma membrane"/>
    <property type="evidence" value="ECO:0007669"/>
    <property type="project" value="UniProtKB-SubCell"/>
</dbReference>
<name>A0A368VVD9_9ACTN</name>
<reference evidence="7 8" key="1">
    <citation type="submission" date="2018-07" db="EMBL/GenBank/DDBJ databases">
        <title>Genomic Encyclopedia of Type Strains, Phase III (KMG-III): the genomes of soil and plant-associated and newly described type strains.</title>
        <authorList>
            <person name="Whitman W."/>
        </authorList>
    </citation>
    <scope>NUCLEOTIDE SEQUENCE [LARGE SCALE GENOMIC DNA]</scope>
    <source>
        <strain evidence="7 8">CECT 8575</strain>
    </source>
</reference>
<keyword evidence="8" id="KW-1185">Reference proteome</keyword>
<keyword evidence="2" id="KW-1003">Cell membrane</keyword>
<comment type="caution">
    <text evidence="7">The sequence shown here is derived from an EMBL/GenBank/DDBJ whole genome shotgun (WGS) entry which is preliminary data.</text>
</comment>
<dbReference type="AlphaFoldDB" id="A0A368VVD9"/>